<dbReference type="EMBL" id="JEMA01000320">
    <property type="protein sequence ID" value="KYF71667.1"/>
    <property type="molecule type" value="Genomic_DNA"/>
</dbReference>
<sequence length="315" mass="31946">MDVFITGASGYIGSAVARALVARGHRVRGLARSDASEAKVRASGADPVRGGLHALDVLAREAAAGDGVVHTAATTGEDRAATDAEAVTAMLSAMSGGVFVTTTGAPRARSSRVPVPEDDTASPGGPLDWLAAAESRVLDAANVRGLVVRPPMVYGDGAGPVATLVKGARAAGVARYIDDGANRWSTVHVQDLAVAYATLLESEATGVFHAAEASPEPMAALFSAIGDAAGVPARSWSLAEAQAAHGLIAGFLAIDAALDATRLRGLGWSPRVGEALGGICGALRNPAQRYTDLGRSDDPTRVALEAGRGERALRA</sequence>
<evidence type="ECO:0000313" key="3">
    <source>
        <dbReference type="Proteomes" id="UP000075260"/>
    </source>
</evidence>
<dbReference type="Gene3D" id="3.40.50.720">
    <property type="entry name" value="NAD(P)-binding Rossmann-like Domain"/>
    <property type="match status" value="1"/>
</dbReference>
<dbReference type="PANTHER" id="PTHR48079:SF6">
    <property type="entry name" value="NAD(P)-BINDING DOMAIN-CONTAINING PROTEIN-RELATED"/>
    <property type="match status" value="1"/>
</dbReference>
<feature type="domain" description="NAD-dependent epimerase/dehydratase" evidence="1">
    <location>
        <begin position="3"/>
        <end position="87"/>
    </location>
</feature>
<protein>
    <recommendedName>
        <fullName evidence="1">NAD-dependent epimerase/dehydratase domain-containing protein</fullName>
    </recommendedName>
</protein>
<dbReference type="GO" id="GO:0004029">
    <property type="term" value="F:aldehyde dehydrogenase (NAD+) activity"/>
    <property type="evidence" value="ECO:0007669"/>
    <property type="project" value="TreeGrafter"/>
</dbReference>
<dbReference type="InterPro" id="IPR051783">
    <property type="entry name" value="NAD(P)-dependent_oxidoreduct"/>
</dbReference>
<accession>A0A150QUG5</accession>
<dbReference type="RefSeq" id="WP_061606868.1">
    <property type="nucleotide sequence ID" value="NZ_JEMA01000320.1"/>
</dbReference>
<dbReference type="InterPro" id="IPR001509">
    <property type="entry name" value="Epimerase_deHydtase"/>
</dbReference>
<reference evidence="2 3" key="1">
    <citation type="submission" date="2014-02" db="EMBL/GenBank/DDBJ databases">
        <title>The small core and large imbalanced accessory genome model reveals a collaborative survival strategy of Sorangium cellulosum strains in nature.</title>
        <authorList>
            <person name="Han K."/>
            <person name="Peng R."/>
            <person name="Blom J."/>
            <person name="Li Y.-Z."/>
        </authorList>
    </citation>
    <scope>NUCLEOTIDE SEQUENCE [LARGE SCALE GENOMIC DNA]</scope>
    <source>
        <strain evidence="2 3">So0008-312</strain>
    </source>
</reference>
<comment type="caution">
    <text evidence="2">The sequence shown here is derived from an EMBL/GenBank/DDBJ whole genome shotgun (WGS) entry which is preliminary data.</text>
</comment>
<evidence type="ECO:0000259" key="1">
    <source>
        <dbReference type="Pfam" id="PF01370"/>
    </source>
</evidence>
<dbReference type="InterPro" id="IPR036291">
    <property type="entry name" value="NAD(P)-bd_dom_sf"/>
</dbReference>
<organism evidence="2 3">
    <name type="scientific">Sorangium cellulosum</name>
    <name type="common">Polyangium cellulosum</name>
    <dbReference type="NCBI Taxonomy" id="56"/>
    <lineage>
        <taxon>Bacteria</taxon>
        <taxon>Pseudomonadati</taxon>
        <taxon>Myxococcota</taxon>
        <taxon>Polyangia</taxon>
        <taxon>Polyangiales</taxon>
        <taxon>Polyangiaceae</taxon>
        <taxon>Sorangium</taxon>
    </lineage>
</organism>
<gene>
    <name evidence="2" type="ORF">BE15_34100</name>
</gene>
<dbReference type="Proteomes" id="UP000075260">
    <property type="component" value="Unassembled WGS sequence"/>
</dbReference>
<dbReference type="SUPFAM" id="SSF51735">
    <property type="entry name" value="NAD(P)-binding Rossmann-fold domains"/>
    <property type="match status" value="1"/>
</dbReference>
<dbReference type="Pfam" id="PF01370">
    <property type="entry name" value="Epimerase"/>
    <property type="match status" value="1"/>
</dbReference>
<proteinExistence type="predicted"/>
<name>A0A150QUG5_SORCE</name>
<dbReference type="GO" id="GO:0005737">
    <property type="term" value="C:cytoplasm"/>
    <property type="evidence" value="ECO:0007669"/>
    <property type="project" value="TreeGrafter"/>
</dbReference>
<dbReference type="AlphaFoldDB" id="A0A150QUG5"/>
<evidence type="ECO:0000313" key="2">
    <source>
        <dbReference type="EMBL" id="KYF71667.1"/>
    </source>
</evidence>
<dbReference type="PANTHER" id="PTHR48079">
    <property type="entry name" value="PROTEIN YEEZ"/>
    <property type="match status" value="1"/>
</dbReference>